<dbReference type="Pfam" id="PF25597">
    <property type="entry name" value="SH3_retrovirus"/>
    <property type="match status" value="1"/>
</dbReference>
<proteinExistence type="predicted"/>
<dbReference type="GO" id="GO:0003676">
    <property type="term" value="F:nucleic acid binding"/>
    <property type="evidence" value="ECO:0007669"/>
    <property type="project" value="InterPro"/>
</dbReference>
<dbReference type="PANTHER" id="PTHR42648:SF21">
    <property type="entry name" value="CYSTEINE-RICH RLK (RECEPTOR-LIKE PROTEIN KINASE) 8"/>
    <property type="match status" value="1"/>
</dbReference>
<comment type="caution">
    <text evidence="7">The sequence shown here is derived from an EMBL/GenBank/DDBJ whole genome shotgun (WGS) entry which is preliminary data.</text>
</comment>
<protein>
    <submittedName>
        <fullName evidence="7">Retrovirus-related Pol polyprotein from transposon TNT 1-94</fullName>
    </submittedName>
</protein>
<evidence type="ECO:0000313" key="7">
    <source>
        <dbReference type="EMBL" id="GEU60175.1"/>
    </source>
</evidence>
<dbReference type="GO" id="GO:0016787">
    <property type="term" value="F:hydrolase activity"/>
    <property type="evidence" value="ECO:0007669"/>
    <property type="project" value="UniProtKB-KW"/>
</dbReference>
<dbReference type="InterPro" id="IPR012337">
    <property type="entry name" value="RNaseH-like_sf"/>
</dbReference>
<dbReference type="AlphaFoldDB" id="A0A6L2LJ32"/>
<name>A0A6L2LJ32_TANCI</name>
<dbReference type="InterPro" id="IPR036397">
    <property type="entry name" value="RNaseH_sf"/>
</dbReference>
<evidence type="ECO:0000259" key="5">
    <source>
        <dbReference type="Pfam" id="PF07727"/>
    </source>
</evidence>
<feature type="domain" description="Retroviral polymerase SH3-like" evidence="6">
    <location>
        <begin position="164"/>
        <end position="210"/>
    </location>
</feature>
<keyword evidence="3" id="KW-0175">Coiled coil</keyword>
<sequence length="851" mass="98545">MTGNISYLTDFKEHDGGYVAFEGGAKGGKITSKGTIRTDKLNFEDVYFVKELQFNLLVSHRSDESQVLLKVPRKNNMYSFDMKNIVPQKDLTCPLAKATNDESMLWHRFTWVFLLATKDETSRILKSFITKIEILVEKKVKIIICDNETEFKNRIMNEFCEKNDQLGKFDGKSNKRIFVGYSIISKAFRVYNTRTRKVEENLHITFLENKPMITGSGPEWLFDIDALSKLINYAPVPAVNNATPTYADYLSDPLIPNLEDTGIFDDAYDDRDEDAEADYNNLETVISVSPIPSTRIHKDHPKEQIFEEMEPKKVTQALDDESWVKAMQEEFLQFKLLNVWTLVDLPHRKRAIGTKWVYRNKRDQRGIIVKNKARLVAQEYIAASNCCGLVLYLQNQLPDYRYDFMQTKIHVDNESVICVVKNPNTSSSKTINSVKQIHDIIDGKAVVIFESSLRSNLLFDDEDGKGDSVERAIPTDASLKATQASDNILKTQTTAMPNVDIPQGMDTGGSPRRQETMGGTFAQTRVSTLENELLRSKSVYHKAFITLTKRVKKLETQLKQKRSRAVIHSSDEEEPSEISEPSKDDDDETLAETLLSIKRTKEAARQEQEKYNLEKALELQRQLDKREKDVDKGDHAKEIDWSYPTVLRYHALQNRPFSKAEVRKNMCMYLKNQGGYKQSYFKGMKYEEIRPISERVWDQVYTFVPKDFEVKKVVIKRSRFHLQQESLKKQKLDQQTEEKVKVQVDSDQEIVKEGRISTYHIIKADGSTKGYTSMINLLENIDREDLEALWKLVKDKHRNTRPEEGYERVLWGDLKVMFEPDIESEMWRQLQGYDVTVWKLFFLSGVHFVIL</sequence>
<dbReference type="GO" id="GO:0046872">
    <property type="term" value="F:metal ion binding"/>
    <property type="evidence" value="ECO:0007669"/>
    <property type="project" value="UniProtKB-KW"/>
</dbReference>
<dbReference type="SUPFAM" id="SSF53098">
    <property type="entry name" value="Ribonuclease H-like"/>
    <property type="match status" value="1"/>
</dbReference>
<gene>
    <name evidence="7" type="ORF">Tci_032153</name>
</gene>
<dbReference type="Pfam" id="PF07727">
    <property type="entry name" value="RVT_2"/>
    <property type="match status" value="1"/>
</dbReference>
<feature type="coiled-coil region" evidence="3">
    <location>
        <begin position="594"/>
        <end position="623"/>
    </location>
</feature>
<organism evidence="7">
    <name type="scientific">Tanacetum cinerariifolium</name>
    <name type="common">Dalmatian daisy</name>
    <name type="synonym">Chrysanthemum cinerariifolium</name>
    <dbReference type="NCBI Taxonomy" id="118510"/>
    <lineage>
        <taxon>Eukaryota</taxon>
        <taxon>Viridiplantae</taxon>
        <taxon>Streptophyta</taxon>
        <taxon>Embryophyta</taxon>
        <taxon>Tracheophyta</taxon>
        <taxon>Spermatophyta</taxon>
        <taxon>Magnoliopsida</taxon>
        <taxon>eudicotyledons</taxon>
        <taxon>Gunneridae</taxon>
        <taxon>Pentapetalae</taxon>
        <taxon>asterids</taxon>
        <taxon>campanulids</taxon>
        <taxon>Asterales</taxon>
        <taxon>Asteraceae</taxon>
        <taxon>Asteroideae</taxon>
        <taxon>Anthemideae</taxon>
        <taxon>Anthemidinae</taxon>
        <taxon>Tanacetum</taxon>
    </lineage>
</organism>
<feature type="compositionally biased region" description="Acidic residues" evidence="4">
    <location>
        <begin position="571"/>
        <end position="588"/>
    </location>
</feature>
<accession>A0A6L2LJ32</accession>
<dbReference type="InterPro" id="IPR057670">
    <property type="entry name" value="SH3_retrovirus"/>
</dbReference>
<evidence type="ECO:0000256" key="3">
    <source>
        <dbReference type="SAM" id="Coils"/>
    </source>
</evidence>
<evidence type="ECO:0000256" key="4">
    <source>
        <dbReference type="SAM" id="MobiDB-lite"/>
    </source>
</evidence>
<dbReference type="InterPro" id="IPR039537">
    <property type="entry name" value="Retrotran_Ty1/copia-like"/>
</dbReference>
<dbReference type="EMBL" id="BKCJ010004293">
    <property type="protein sequence ID" value="GEU60175.1"/>
    <property type="molecule type" value="Genomic_DNA"/>
</dbReference>
<dbReference type="PANTHER" id="PTHR42648">
    <property type="entry name" value="TRANSPOSASE, PUTATIVE-RELATED"/>
    <property type="match status" value="1"/>
</dbReference>
<keyword evidence="2" id="KW-0378">Hydrolase</keyword>
<feature type="region of interest" description="Disordered" evidence="4">
    <location>
        <begin position="498"/>
        <end position="520"/>
    </location>
</feature>
<dbReference type="Gene3D" id="3.30.420.10">
    <property type="entry name" value="Ribonuclease H-like superfamily/Ribonuclease H"/>
    <property type="match status" value="1"/>
</dbReference>
<reference evidence="7" key="1">
    <citation type="journal article" date="2019" name="Sci. Rep.">
        <title>Draft genome of Tanacetum cinerariifolium, the natural source of mosquito coil.</title>
        <authorList>
            <person name="Yamashiro T."/>
            <person name="Shiraishi A."/>
            <person name="Satake H."/>
            <person name="Nakayama K."/>
        </authorList>
    </citation>
    <scope>NUCLEOTIDE SEQUENCE</scope>
</reference>
<evidence type="ECO:0000256" key="2">
    <source>
        <dbReference type="ARBA" id="ARBA00022801"/>
    </source>
</evidence>
<feature type="region of interest" description="Disordered" evidence="4">
    <location>
        <begin position="558"/>
        <end position="588"/>
    </location>
</feature>
<feature type="domain" description="Reverse transcriptase Ty1/copia-type" evidence="5">
    <location>
        <begin position="338"/>
        <end position="385"/>
    </location>
</feature>
<evidence type="ECO:0000256" key="1">
    <source>
        <dbReference type="ARBA" id="ARBA00022723"/>
    </source>
</evidence>
<evidence type="ECO:0000259" key="6">
    <source>
        <dbReference type="Pfam" id="PF25597"/>
    </source>
</evidence>
<dbReference type="InterPro" id="IPR013103">
    <property type="entry name" value="RVT_2"/>
</dbReference>
<keyword evidence="1" id="KW-0479">Metal-binding</keyword>